<reference evidence="2 3" key="1">
    <citation type="submission" date="2021-05" db="EMBL/GenBank/DDBJ databases">
        <title>Genome Assembly of Synthetic Allotetraploid Brassica napus Reveals Homoeologous Exchanges between Subgenomes.</title>
        <authorList>
            <person name="Davis J.T."/>
        </authorList>
    </citation>
    <scope>NUCLEOTIDE SEQUENCE [LARGE SCALE GENOMIC DNA]</scope>
    <source>
        <strain evidence="3">cv. Da-Ae</strain>
        <tissue evidence="2">Seedling</tissue>
    </source>
</reference>
<accession>A0ABQ8BJ34</accession>
<dbReference type="Proteomes" id="UP000824890">
    <property type="component" value="Unassembled WGS sequence"/>
</dbReference>
<proteinExistence type="predicted"/>
<evidence type="ECO:0000256" key="1">
    <source>
        <dbReference type="SAM" id="Phobius"/>
    </source>
</evidence>
<comment type="caution">
    <text evidence="2">The sequence shown here is derived from an EMBL/GenBank/DDBJ whole genome shotgun (WGS) entry which is preliminary data.</text>
</comment>
<keyword evidence="1" id="KW-0812">Transmembrane</keyword>
<feature type="transmembrane region" description="Helical" evidence="1">
    <location>
        <begin position="197"/>
        <end position="215"/>
    </location>
</feature>
<feature type="non-terminal residue" evidence="2">
    <location>
        <position position="1"/>
    </location>
</feature>
<sequence length="259" mass="28288">RPQRVKEVEPLRSDLVSGRLGETAVAVGGLILCVLCRVMACVVASHGGPLWFAVLRCRSGRLWPSPRQCSKRSSSGSFTFRLVFRFPMNLSRRVQVTALRFSKAAIGGDNEVCGLSSRVLSFTGVSLRHSSTSQRHGQPLGCLWWCCFANNLFCRSQSFTGSGAAVVSDPLCVVLFSVGVFGLSLSSILAVKIRCTVWFYGALSLVSVFGLPIFITSRVLEALVCSLPLLLSVNELQFSGENKLNEIVMNQLLRQCHVK</sequence>
<gene>
    <name evidence="2" type="ORF">HID58_044345</name>
</gene>
<name>A0ABQ8BJ34_BRANA</name>
<protein>
    <submittedName>
        <fullName evidence="2">Uncharacterized protein</fullName>
    </submittedName>
</protein>
<keyword evidence="3" id="KW-1185">Reference proteome</keyword>
<feature type="transmembrane region" description="Helical" evidence="1">
    <location>
        <begin position="171"/>
        <end position="191"/>
    </location>
</feature>
<keyword evidence="1" id="KW-0472">Membrane</keyword>
<evidence type="ECO:0000313" key="2">
    <source>
        <dbReference type="EMBL" id="KAH0904842.1"/>
    </source>
</evidence>
<keyword evidence="1" id="KW-1133">Transmembrane helix</keyword>
<organism evidence="2 3">
    <name type="scientific">Brassica napus</name>
    <name type="common">Rape</name>
    <dbReference type="NCBI Taxonomy" id="3708"/>
    <lineage>
        <taxon>Eukaryota</taxon>
        <taxon>Viridiplantae</taxon>
        <taxon>Streptophyta</taxon>
        <taxon>Embryophyta</taxon>
        <taxon>Tracheophyta</taxon>
        <taxon>Spermatophyta</taxon>
        <taxon>Magnoliopsida</taxon>
        <taxon>eudicotyledons</taxon>
        <taxon>Gunneridae</taxon>
        <taxon>Pentapetalae</taxon>
        <taxon>rosids</taxon>
        <taxon>malvids</taxon>
        <taxon>Brassicales</taxon>
        <taxon>Brassicaceae</taxon>
        <taxon>Brassiceae</taxon>
        <taxon>Brassica</taxon>
    </lineage>
</organism>
<dbReference type="EMBL" id="JAGKQM010000011">
    <property type="protein sequence ID" value="KAH0904842.1"/>
    <property type="molecule type" value="Genomic_DNA"/>
</dbReference>
<evidence type="ECO:0000313" key="3">
    <source>
        <dbReference type="Proteomes" id="UP000824890"/>
    </source>
</evidence>